<dbReference type="EMBL" id="KV419414">
    <property type="protein sequence ID" value="KZS91557.1"/>
    <property type="molecule type" value="Genomic_DNA"/>
</dbReference>
<dbReference type="OrthoDB" id="5371818at2759"/>
<dbReference type="SUPFAM" id="SSF54593">
    <property type="entry name" value="Glyoxalase/Bleomycin resistance protein/Dihydroxybiphenyl dioxygenase"/>
    <property type="match status" value="1"/>
</dbReference>
<dbReference type="Pfam" id="PF00903">
    <property type="entry name" value="Glyoxalase"/>
    <property type="match status" value="1"/>
</dbReference>
<dbReference type="AlphaFoldDB" id="A0A164SJR7"/>
<sequence>MPQSVLRPMKMAHIVFRTANYEAMLDWWTNLLGAHAVYKADFATFLTYDDEHHRIAIINQPHLTEPRGKNISVFDHVAFTYSSLKDLLEGYKIRKAKGIIPSICINHGPTTSMYYVDPDGNRAELQVDAFATAQEGIDYMHSDEFKRNIAGKLFVPEDLIARLEAGESEESIKKLVMGEDEVMDEKQAAEFVKKLVGSNAGDSAPKETVISA</sequence>
<keyword evidence="2" id="KW-0223">Dioxygenase</keyword>
<evidence type="ECO:0000313" key="3">
    <source>
        <dbReference type="Proteomes" id="UP000076722"/>
    </source>
</evidence>
<protein>
    <submittedName>
        <fullName evidence="2">Putative ring-cleavage extradiol dioxygenase</fullName>
    </submittedName>
</protein>
<reference evidence="2 3" key="1">
    <citation type="journal article" date="2016" name="Mol. Biol. Evol.">
        <title>Comparative Genomics of Early-Diverging Mushroom-Forming Fungi Provides Insights into the Origins of Lignocellulose Decay Capabilities.</title>
        <authorList>
            <person name="Nagy L.G."/>
            <person name="Riley R."/>
            <person name="Tritt A."/>
            <person name="Adam C."/>
            <person name="Daum C."/>
            <person name="Floudas D."/>
            <person name="Sun H."/>
            <person name="Yadav J.S."/>
            <person name="Pangilinan J."/>
            <person name="Larsson K.H."/>
            <person name="Matsuura K."/>
            <person name="Barry K."/>
            <person name="Labutti K."/>
            <person name="Kuo R."/>
            <person name="Ohm R.A."/>
            <person name="Bhattacharya S.S."/>
            <person name="Shirouzu T."/>
            <person name="Yoshinaga Y."/>
            <person name="Martin F.M."/>
            <person name="Grigoriev I.V."/>
            <person name="Hibbett D.S."/>
        </authorList>
    </citation>
    <scope>NUCLEOTIDE SEQUENCE [LARGE SCALE GENOMIC DNA]</scope>
    <source>
        <strain evidence="2 3">HHB9708</strain>
    </source>
</reference>
<name>A0A164SJR7_9AGAM</name>
<dbReference type="InterPro" id="IPR037523">
    <property type="entry name" value="VOC_core"/>
</dbReference>
<gene>
    <name evidence="2" type="ORF">SISNIDRAFT_516098</name>
</gene>
<keyword evidence="3" id="KW-1185">Reference proteome</keyword>
<dbReference type="InterPro" id="IPR004360">
    <property type="entry name" value="Glyas_Fos-R_dOase_dom"/>
</dbReference>
<accession>A0A164SJR7</accession>
<organism evidence="2 3">
    <name type="scientific">Sistotremastrum niveocremeum HHB9708</name>
    <dbReference type="NCBI Taxonomy" id="1314777"/>
    <lineage>
        <taxon>Eukaryota</taxon>
        <taxon>Fungi</taxon>
        <taxon>Dikarya</taxon>
        <taxon>Basidiomycota</taxon>
        <taxon>Agaricomycotina</taxon>
        <taxon>Agaricomycetes</taxon>
        <taxon>Sistotremastrales</taxon>
        <taxon>Sistotremastraceae</taxon>
        <taxon>Sertulicium</taxon>
        <taxon>Sertulicium niveocremeum</taxon>
    </lineage>
</organism>
<dbReference type="Gene3D" id="3.10.180.10">
    <property type="entry name" value="2,3-Dihydroxybiphenyl 1,2-Dioxygenase, domain 1"/>
    <property type="match status" value="1"/>
</dbReference>
<evidence type="ECO:0000259" key="1">
    <source>
        <dbReference type="PROSITE" id="PS51819"/>
    </source>
</evidence>
<keyword evidence="2" id="KW-0560">Oxidoreductase</keyword>
<proteinExistence type="predicted"/>
<dbReference type="GO" id="GO:0051213">
    <property type="term" value="F:dioxygenase activity"/>
    <property type="evidence" value="ECO:0007669"/>
    <property type="project" value="UniProtKB-KW"/>
</dbReference>
<dbReference type="Proteomes" id="UP000076722">
    <property type="component" value="Unassembled WGS sequence"/>
</dbReference>
<dbReference type="PROSITE" id="PS51819">
    <property type="entry name" value="VOC"/>
    <property type="match status" value="1"/>
</dbReference>
<evidence type="ECO:0000313" key="2">
    <source>
        <dbReference type="EMBL" id="KZS91557.1"/>
    </source>
</evidence>
<feature type="domain" description="VOC" evidence="1">
    <location>
        <begin position="10"/>
        <end position="128"/>
    </location>
</feature>
<dbReference type="InterPro" id="IPR029068">
    <property type="entry name" value="Glyas_Bleomycin-R_OHBP_Dase"/>
</dbReference>